<reference evidence="2" key="1">
    <citation type="journal article" date="2022" name="Microbiol. Resour. Announc.">
        <title>Draft Genome Sequence of a Methanogenic Archaeon from West Spitsbergen Permafrost.</title>
        <authorList>
            <person name="Trubitsyn V."/>
            <person name="Rivkina E."/>
            <person name="Shcherbakova V."/>
        </authorList>
    </citation>
    <scope>NUCLEOTIDE SEQUENCE [LARGE SCALE GENOMIC DNA]</scope>
    <source>
        <strain evidence="2">VT</strain>
    </source>
</reference>
<proteinExistence type="predicted"/>
<dbReference type="RefSeq" id="WP_223791684.1">
    <property type="nucleotide sequence ID" value="NZ_JAIOUQ010000009.1"/>
</dbReference>
<accession>A0A8T5UZ82</accession>
<dbReference type="EMBL" id="JAIOUQ010000009">
    <property type="protein sequence ID" value="MBZ2166113.1"/>
    <property type="molecule type" value="Genomic_DNA"/>
</dbReference>
<comment type="caution">
    <text evidence="1">The sequence shown here is derived from an EMBL/GenBank/DDBJ whole genome shotgun (WGS) entry which is preliminary data.</text>
</comment>
<name>A0A8T5UZ82_9EURY</name>
<sequence length="135" mass="16221">MEERVFIEEQPKPAEESLQNAFGESYRYFKGLMDISDSYTKDWNFSKTSGWMLKVHDNKKALFYITPLKNEFKISMAIRKSELNTFLKDIDLKKIHKKLLDTKEYREGFVIRFKTNDDDYKNFELLIMKLISIRN</sequence>
<gene>
    <name evidence="1" type="ORF">K8N75_08680</name>
</gene>
<dbReference type="Pfam" id="PF12663">
    <property type="entry name" value="DUF3788"/>
    <property type="match status" value="1"/>
</dbReference>
<dbReference type="AlphaFoldDB" id="A0A8T5UZ82"/>
<evidence type="ECO:0000313" key="2">
    <source>
        <dbReference type="Proteomes" id="UP000825933"/>
    </source>
</evidence>
<dbReference type="InterPro" id="IPR024265">
    <property type="entry name" value="DUF3788"/>
</dbReference>
<organism evidence="1 2">
    <name type="scientific">Methanobacterium spitsbergense</name>
    <dbReference type="NCBI Taxonomy" id="2874285"/>
    <lineage>
        <taxon>Archaea</taxon>
        <taxon>Methanobacteriati</taxon>
        <taxon>Methanobacteriota</taxon>
        <taxon>Methanomada group</taxon>
        <taxon>Methanobacteria</taxon>
        <taxon>Methanobacteriales</taxon>
        <taxon>Methanobacteriaceae</taxon>
        <taxon>Methanobacterium</taxon>
    </lineage>
</organism>
<protein>
    <submittedName>
        <fullName evidence="1">DUF3788 domain-containing protein</fullName>
    </submittedName>
</protein>
<keyword evidence="2" id="KW-1185">Reference proteome</keyword>
<dbReference type="Proteomes" id="UP000825933">
    <property type="component" value="Unassembled WGS sequence"/>
</dbReference>
<evidence type="ECO:0000313" key="1">
    <source>
        <dbReference type="EMBL" id="MBZ2166113.1"/>
    </source>
</evidence>